<dbReference type="Proteomes" id="UP001212803">
    <property type="component" value="Chromosome"/>
</dbReference>
<dbReference type="SUPFAM" id="SSF54631">
    <property type="entry name" value="CBS-domain pair"/>
    <property type="match status" value="1"/>
</dbReference>
<dbReference type="EMBL" id="CP115149">
    <property type="protein sequence ID" value="WBL36911.1"/>
    <property type="molecule type" value="Genomic_DNA"/>
</dbReference>
<evidence type="ECO:0000313" key="4">
    <source>
        <dbReference type="EMBL" id="WBL36911.1"/>
    </source>
</evidence>
<sequence>MKLAEVLATKGPGAACIAADAPLAAAIAELAARNIGALVALDTAGAVAGILSERDIVRALAAGRPLDRLAVADLMTPGVICGRLDDDLEPVLAAMTEGHFRHLPVVDGGALVGLVTTADLAQALLRSLAGRLVTLELRLEADIDESGVGR</sequence>
<dbReference type="InterPro" id="IPR000644">
    <property type="entry name" value="CBS_dom"/>
</dbReference>
<evidence type="ECO:0000259" key="3">
    <source>
        <dbReference type="PROSITE" id="PS51371"/>
    </source>
</evidence>
<dbReference type="PANTHER" id="PTHR43080:SF2">
    <property type="entry name" value="CBS DOMAIN-CONTAINING PROTEIN"/>
    <property type="match status" value="1"/>
</dbReference>
<keyword evidence="5" id="KW-1185">Reference proteome</keyword>
<dbReference type="SMART" id="SM00116">
    <property type="entry name" value="CBS"/>
    <property type="match status" value="2"/>
</dbReference>
<dbReference type="PANTHER" id="PTHR43080">
    <property type="entry name" value="CBS DOMAIN-CONTAINING PROTEIN CBSX3, MITOCHONDRIAL"/>
    <property type="match status" value="1"/>
</dbReference>
<protein>
    <submittedName>
        <fullName evidence="4">CBS domain-containing protein</fullName>
    </submittedName>
</protein>
<reference evidence="4 5" key="1">
    <citation type="journal article" date="2023" name="ISME J.">
        <title>Thermophilic Dehalococcoidia with unusual traits shed light on an unexpected past.</title>
        <authorList>
            <person name="Palmer M."/>
            <person name="Covington J.K."/>
            <person name="Zhou E.M."/>
            <person name="Thomas S.C."/>
            <person name="Habib N."/>
            <person name="Seymour C.O."/>
            <person name="Lai D."/>
            <person name="Johnston J."/>
            <person name="Hashimi A."/>
            <person name="Jiao J.Y."/>
            <person name="Muok A.R."/>
            <person name="Liu L."/>
            <person name="Xian W.D."/>
            <person name="Zhi X.Y."/>
            <person name="Li M.M."/>
            <person name="Silva L.P."/>
            <person name="Bowen B.P."/>
            <person name="Louie K."/>
            <person name="Briegel A."/>
            <person name="Pett-Ridge J."/>
            <person name="Weber P.K."/>
            <person name="Tocheva E.I."/>
            <person name="Woyke T."/>
            <person name="Northen T.R."/>
            <person name="Mayali X."/>
            <person name="Li W.J."/>
            <person name="Hedlund B.P."/>
        </authorList>
    </citation>
    <scope>NUCLEOTIDE SEQUENCE [LARGE SCALE GENOMIC DNA]</scope>
    <source>
        <strain evidence="4 5">YIM 72310</strain>
    </source>
</reference>
<organism evidence="4 5">
    <name type="scientific">Tepidiforma flava</name>
    <dbReference type="NCBI Taxonomy" id="3004094"/>
    <lineage>
        <taxon>Bacteria</taxon>
        <taxon>Bacillati</taxon>
        <taxon>Chloroflexota</taxon>
        <taxon>Tepidiformia</taxon>
        <taxon>Tepidiformales</taxon>
        <taxon>Tepidiformaceae</taxon>
        <taxon>Tepidiforma</taxon>
    </lineage>
</organism>
<evidence type="ECO:0000256" key="1">
    <source>
        <dbReference type="ARBA" id="ARBA00023122"/>
    </source>
</evidence>
<feature type="domain" description="CBS" evidence="3">
    <location>
        <begin position="75"/>
        <end position="130"/>
    </location>
</feature>
<feature type="domain" description="CBS" evidence="3">
    <location>
        <begin position="8"/>
        <end position="66"/>
    </location>
</feature>
<dbReference type="PROSITE" id="PS51371">
    <property type="entry name" value="CBS"/>
    <property type="match status" value="2"/>
</dbReference>
<dbReference type="InterPro" id="IPR051257">
    <property type="entry name" value="Diverse_CBS-Domain"/>
</dbReference>
<accession>A0ABY7MB97</accession>
<evidence type="ECO:0000313" key="5">
    <source>
        <dbReference type="Proteomes" id="UP001212803"/>
    </source>
</evidence>
<evidence type="ECO:0000256" key="2">
    <source>
        <dbReference type="PROSITE-ProRule" id="PRU00703"/>
    </source>
</evidence>
<dbReference type="Pfam" id="PF00571">
    <property type="entry name" value="CBS"/>
    <property type="match status" value="2"/>
</dbReference>
<dbReference type="InterPro" id="IPR046342">
    <property type="entry name" value="CBS_dom_sf"/>
</dbReference>
<dbReference type="Gene3D" id="3.10.580.10">
    <property type="entry name" value="CBS-domain"/>
    <property type="match status" value="1"/>
</dbReference>
<dbReference type="RefSeq" id="WP_270057427.1">
    <property type="nucleotide sequence ID" value="NZ_CP115149.1"/>
</dbReference>
<keyword evidence="1 2" id="KW-0129">CBS domain</keyword>
<proteinExistence type="predicted"/>
<gene>
    <name evidence="4" type="ORF">O0235_04945</name>
</gene>
<name>A0ABY7MB97_9CHLR</name>